<dbReference type="RefSeq" id="WP_180306654.1">
    <property type="nucleotide sequence ID" value="NZ_CP058952.1"/>
</dbReference>
<feature type="domain" description="Fumarylacetoacetase-like C-terminal" evidence="2">
    <location>
        <begin position="16"/>
        <end position="206"/>
    </location>
</feature>
<evidence type="ECO:0000313" key="4">
    <source>
        <dbReference type="Proteomes" id="UP000510822"/>
    </source>
</evidence>
<dbReference type="KEGG" id="cfon:HZU75_14140"/>
<keyword evidence="4" id="KW-1185">Reference proteome</keyword>
<proteinExistence type="predicted"/>
<sequence length="218" mass="23239">MAIINVGAQQYTVNNIFCVARNYVAHAQEMGSHIADEPMIFIKPNSAVLQSGQAIALPAWSSEVHHELELVALIGQGGKDIAEADALRHVAGYGLGLDLTARDVQAAAKKAGNPWTLAKGFDGAAVLTQFVVADAIDPTQQHFTLQINQQLRQSAQTQDMAFPVAKLIAWLSSKFTLQPGDLIYTGTPEGVGPIVAGDELCLEWPGVLCEKFTVCAAS</sequence>
<protein>
    <submittedName>
        <fullName evidence="3">Fumarylacetoacetate hydrolase family protein</fullName>
    </submittedName>
</protein>
<keyword evidence="1" id="KW-0479">Metal-binding</keyword>
<evidence type="ECO:0000259" key="2">
    <source>
        <dbReference type="Pfam" id="PF01557"/>
    </source>
</evidence>
<reference evidence="3 4" key="1">
    <citation type="journal article" date="2016" name="Int. J. Syst. Evol. Microbiol.">
        <title>Chitinibacter fontanus sp. nov., isolated from a spring.</title>
        <authorList>
            <person name="Sheu S.Y."/>
            <person name="Li Y.S."/>
            <person name="Young C.C."/>
            <person name="Chen W.M."/>
        </authorList>
    </citation>
    <scope>NUCLEOTIDE SEQUENCE [LARGE SCALE GENOMIC DNA]</scope>
    <source>
        <strain evidence="3 4">STM-7</strain>
    </source>
</reference>
<dbReference type="Pfam" id="PF01557">
    <property type="entry name" value="FAA_hydrolase"/>
    <property type="match status" value="1"/>
</dbReference>
<keyword evidence="3" id="KW-0378">Hydrolase</keyword>
<dbReference type="InterPro" id="IPR011234">
    <property type="entry name" value="Fumarylacetoacetase-like_C"/>
</dbReference>
<dbReference type="Gene3D" id="3.90.850.10">
    <property type="entry name" value="Fumarylacetoacetase-like, C-terminal domain"/>
    <property type="match status" value="1"/>
</dbReference>
<dbReference type="PANTHER" id="PTHR11820">
    <property type="entry name" value="ACYLPYRUVASE"/>
    <property type="match status" value="1"/>
</dbReference>
<accession>A0A7D5VB88</accession>
<name>A0A7D5VB88_9NEIS</name>
<evidence type="ECO:0000256" key="1">
    <source>
        <dbReference type="ARBA" id="ARBA00022723"/>
    </source>
</evidence>
<dbReference type="Proteomes" id="UP000510822">
    <property type="component" value="Chromosome"/>
</dbReference>
<gene>
    <name evidence="3" type="ORF">HZU75_14140</name>
</gene>
<evidence type="ECO:0000313" key="3">
    <source>
        <dbReference type="EMBL" id="QLI82576.1"/>
    </source>
</evidence>
<dbReference type="GO" id="GO:0046872">
    <property type="term" value="F:metal ion binding"/>
    <property type="evidence" value="ECO:0007669"/>
    <property type="project" value="UniProtKB-KW"/>
</dbReference>
<dbReference type="PANTHER" id="PTHR11820:SF7">
    <property type="entry name" value="ACYLPYRUVASE FAHD1, MITOCHONDRIAL"/>
    <property type="match status" value="1"/>
</dbReference>
<dbReference type="InterPro" id="IPR036663">
    <property type="entry name" value="Fumarylacetoacetase_C_sf"/>
</dbReference>
<dbReference type="EMBL" id="CP058952">
    <property type="protein sequence ID" value="QLI82576.1"/>
    <property type="molecule type" value="Genomic_DNA"/>
</dbReference>
<dbReference type="NCBIfam" id="NF007967">
    <property type="entry name" value="PRK10691.1"/>
    <property type="match status" value="1"/>
</dbReference>
<organism evidence="3 4">
    <name type="scientific">Chitinibacter fontanus</name>
    <dbReference type="NCBI Taxonomy" id="1737446"/>
    <lineage>
        <taxon>Bacteria</taxon>
        <taxon>Pseudomonadati</taxon>
        <taxon>Pseudomonadota</taxon>
        <taxon>Betaproteobacteria</taxon>
        <taxon>Neisseriales</taxon>
        <taxon>Chitinibacteraceae</taxon>
        <taxon>Chitinibacter</taxon>
    </lineage>
</organism>
<dbReference type="GO" id="GO:0018773">
    <property type="term" value="F:acetylpyruvate hydrolase activity"/>
    <property type="evidence" value="ECO:0007669"/>
    <property type="project" value="TreeGrafter"/>
</dbReference>
<dbReference type="SUPFAM" id="SSF56529">
    <property type="entry name" value="FAH"/>
    <property type="match status" value="1"/>
</dbReference>
<dbReference type="AlphaFoldDB" id="A0A7D5VB88"/>